<reference evidence="10 11" key="1">
    <citation type="submission" date="2021-03" db="EMBL/GenBank/DDBJ databases">
        <title>Genomic Encyclopedia of Type Strains, Phase IV (KMG-IV): sequencing the most valuable type-strain genomes for metagenomic binning, comparative biology and taxonomic classification.</title>
        <authorList>
            <person name="Goeker M."/>
        </authorList>
    </citation>
    <scope>NUCLEOTIDE SEQUENCE [LARGE SCALE GENOMIC DNA]</scope>
    <source>
        <strain evidence="10 11">DSM 15596</strain>
    </source>
</reference>
<dbReference type="Proteomes" id="UP000706926">
    <property type="component" value="Unassembled WGS sequence"/>
</dbReference>
<feature type="region of interest" description="Disordered" evidence="8">
    <location>
        <begin position="1"/>
        <end position="20"/>
    </location>
</feature>
<dbReference type="EMBL" id="JAGGKI010000007">
    <property type="protein sequence ID" value="MBP1894050.1"/>
    <property type="molecule type" value="Genomic_DNA"/>
</dbReference>
<gene>
    <name evidence="10" type="ORF">J2Z18_003153</name>
</gene>
<dbReference type="Pfam" id="PF01061">
    <property type="entry name" value="ABC2_membrane"/>
    <property type="match status" value="1"/>
</dbReference>
<organism evidence="10 11">
    <name type="scientific">Paenibacillus lactis</name>
    <dbReference type="NCBI Taxonomy" id="228574"/>
    <lineage>
        <taxon>Bacteria</taxon>
        <taxon>Bacillati</taxon>
        <taxon>Bacillota</taxon>
        <taxon>Bacilli</taxon>
        <taxon>Bacillales</taxon>
        <taxon>Paenibacillaceae</taxon>
        <taxon>Paenibacillus</taxon>
    </lineage>
</organism>
<evidence type="ECO:0000256" key="5">
    <source>
        <dbReference type="ARBA" id="ARBA00022989"/>
    </source>
</evidence>
<comment type="subcellular location">
    <subcellularLocation>
        <location evidence="1 7">Cell membrane</location>
        <topology evidence="1 7">Multi-pass membrane protein</topology>
    </subcellularLocation>
</comment>
<comment type="similarity">
    <text evidence="2 7">Belongs to the ABC-2 integral membrane protein family.</text>
</comment>
<feature type="transmembrane region" description="Helical" evidence="7">
    <location>
        <begin position="238"/>
        <end position="264"/>
    </location>
</feature>
<dbReference type="GeneID" id="95405110"/>
<dbReference type="PIRSF" id="PIRSF006648">
    <property type="entry name" value="DrrB"/>
    <property type="match status" value="1"/>
</dbReference>
<evidence type="ECO:0000256" key="1">
    <source>
        <dbReference type="ARBA" id="ARBA00004651"/>
    </source>
</evidence>
<evidence type="ECO:0000256" key="8">
    <source>
        <dbReference type="SAM" id="MobiDB-lite"/>
    </source>
</evidence>
<evidence type="ECO:0000256" key="3">
    <source>
        <dbReference type="ARBA" id="ARBA00022475"/>
    </source>
</evidence>
<accession>A0ABS4FCS4</accession>
<dbReference type="PANTHER" id="PTHR43077">
    <property type="entry name" value="TRANSPORT PERMEASE YVFS-RELATED"/>
    <property type="match status" value="1"/>
</dbReference>
<sequence length="269" mass="28929">MSSIQASRARKPGQSPGGLTATGLFMRRTLHHMRNNIFGLAVEAVLSPIIMLLIFTFLFGGAIAGSAREYIQYLLPGILVLTVVPMTVYSGTTICTDIAKGVYHRFRTLPFWQPAAIFGSIIADSLRYAVALLVVLTMGFGLGFRPDGGLEGTMAAALYVLLFAFGTSWVFALIGNAAKRPETVSGTSMMIVYPLLFASNVLVDTSTMPRWLQVAIDLNPISIAVTLIRGLLHGTANAAQLAAGIGVVLLLIAIFAPLTINVYLRRQIR</sequence>
<dbReference type="InterPro" id="IPR051328">
    <property type="entry name" value="T7SS_ABC-Transporter"/>
</dbReference>
<protein>
    <recommendedName>
        <fullName evidence="7">Transport permease protein</fullName>
    </recommendedName>
</protein>
<keyword evidence="11" id="KW-1185">Reference proteome</keyword>
<name>A0ABS4FCS4_9BACL</name>
<evidence type="ECO:0000256" key="4">
    <source>
        <dbReference type="ARBA" id="ARBA00022692"/>
    </source>
</evidence>
<dbReference type="RefSeq" id="WP_028404242.1">
    <property type="nucleotide sequence ID" value="NZ_CP139098.1"/>
</dbReference>
<evidence type="ECO:0000256" key="2">
    <source>
        <dbReference type="ARBA" id="ARBA00007783"/>
    </source>
</evidence>
<evidence type="ECO:0000256" key="7">
    <source>
        <dbReference type="RuleBase" id="RU361157"/>
    </source>
</evidence>
<dbReference type="PROSITE" id="PS51012">
    <property type="entry name" value="ABC_TM2"/>
    <property type="match status" value="1"/>
</dbReference>
<dbReference type="PANTHER" id="PTHR43077:SF8">
    <property type="entry name" value="DOXORUBICIN RESISTANCE ABC TRANSPORTER PERMEASE PROTEIN DRRB"/>
    <property type="match status" value="1"/>
</dbReference>
<keyword evidence="7" id="KW-0813">Transport</keyword>
<proteinExistence type="inferred from homology"/>
<feature type="transmembrane region" description="Helical" evidence="7">
    <location>
        <begin position="184"/>
        <end position="203"/>
    </location>
</feature>
<keyword evidence="3 7" id="KW-1003">Cell membrane</keyword>
<comment type="caution">
    <text evidence="7">Lacks conserved residue(s) required for the propagation of feature annotation.</text>
</comment>
<keyword evidence="6 7" id="KW-0472">Membrane</keyword>
<evidence type="ECO:0000259" key="9">
    <source>
        <dbReference type="PROSITE" id="PS51012"/>
    </source>
</evidence>
<dbReference type="InterPro" id="IPR000412">
    <property type="entry name" value="ABC_2_transport"/>
</dbReference>
<feature type="domain" description="ABC transmembrane type-2" evidence="9">
    <location>
        <begin position="39"/>
        <end position="266"/>
    </location>
</feature>
<feature type="transmembrane region" description="Helical" evidence="7">
    <location>
        <begin position="37"/>
        <end position="64"/>
    </location>
</feature>
<feature type="transmembrane region" description="Helical" evidence="7">
    <location>
        <begin position="156"/>
        <end position="178"/>
    </location>
</feature>
<keyword evidence="5 7" id="KW-1133">Transmembrane helix</keyword>
<evidence type="ECO:0000256" key="6">
    <source>
        <dbReference type="ARBA" id="ARBA00023136"/>
    </source>
</evidence>
<evidence type="ECO:0000313" key="10">
    <source>
        <dbReference type="EMBL" id="MBP1894050.1"/>
    </source>
</evidence>
<dbReference type="InterPro" id="IPR013525">
    <property type="entry name" value="ABC2_TM"/>
</dbReference>
<feature type="transmembrane region" description="Helical" evidence="7">
    <location>
        <begin position="70"/>
        <end position="90"/>
    </location>
</feature>
<keyword evidence="4 7" id="KW-0812">Transmembrane</keyword>
<dbReference type="InterPro" id="IPR047817">
    <property type="entry name" value="ABC2_TM_bact-type"/>
</dbReference>
<comment type="caution">
    <text evidence="10">The sequence shown here is derived from an EMBL/GenBank/DDBJ whole genome shotgun (WGS) entry which is preliminary data.</text>
</comment>
<evidence type="ECO:0000313" key="11">
    <source>
        <dbReference type="Proteomes" id="UP000706926"/>
    </source>
</evidence>